<reference evidence="1 2" key="1">
    <citation type="journal article" date="2012" name="J. Bacteriol.">
        <title>Complete genome sequences of Methylophaga sp. strain JAM1 and Methylophaga sp. strain JAM7.</title>
        <authorList>
            <person name="Villeneuve C."/>
            <person name="Martineau C."/>
            <person name="Mauffrey F."/>
            <person name="Villemur R."/>
        </authorList>
    </citation>
    <scope>NUCLEOTIDE SEQUENCE [LARGE SCALE GENOMIC DNA]</scope>
    <source>
        <strain evidence="1 2">JAM1</strain>
    </source>
</reference>
<evidence type="ECO:0000313" key="2">
    <source>
        <dbReference type="Proteomes" id="UP000009144"/>
    </source>
</evidence>
<dbReference type="PATRIC" id="fig|754476.3.peg.1815"/>
<gene>
    <name evidence="1" type="ordered locus">Q7A_1837</name>
</gene>
<keyword evidence="2" id="KW-1185">Reference proteome</keyword>
<sequence>MGIPESKLPMISQVKEKFGGLRVYMKNGSPELYALIEKAQHASTSICECCGDDGKMVVVDGCVMTRCNNHIGHVAN</sequence>
<proteinExistence type="predicted"/>
<dbReference type="AlphaFoldDB" id="I1XJT6"/>
<protein>
    <submittedName>
        <fullName evidence="1">Uncharacterized protein</fullName>
    </submittedName>
</protein>
<dbReference type="HOGENOM" id="CLU_2650298_0_0_6"/>
<accession>I1XJT6</accession>
<dbReference type="EMBL" id="CP003390">
    <property type="protein sequence ID" value="AFI84655.1"/>
    <property type="molecule type" value="Genomic_DNA"/>
</dbReference>
<dbReference type="eggNOG" id="ENOG5031DEW">
    <property type="taxonomic scope" value="Bacteria"/>
</dbReference>
<organism evidence="1 2">
    <name type="scientific">Methylophaga nitratireducenticrescens</name>
    <dbReference type="NCBI Taxonomy" id="754476"/>
    <lineage>
        <taxon>Bacteria</taxon>
        <taxon>Pseudomonadati</taxon>
        <taxon>Pseudomonadota</taxon>
        <taxon>Gammaproteobacteria</taxon>
        <taxon>Thiotrichales</taxon>
        <taxon>Piscirickettsiaceae</taxon>
        <taxon>Methylophaga</taxon>
    </lineage>
</organism>
<dbReference type="Proteomes" id="UP000009144">
    <property type="component" value="Chromosome"/>
</dbReference>
<name>I1XJT6_METNJ</name>
<reference evidence="1 2" key="2">
    <citation type="journal article" date="2013" name="Int. J. Syst. Evol. Microbiol.">
        <title>Methylophaga nitratireducenticrescens sp. nov. and Methylophaga frappieri sp. nov., isolated from the biofilm of the methanol-fed denitrification system treating the seawater at the Montreal Biodome.</title>
        <authorList>
            <person name="Villeneuve C."/>
            <person name="Martineau C."/>
            <person name="Mauffrey F."/>
            <person name="Villemur R."/>
        </authorList>
    </citation>
    <scope>NUCLEOTIDE SEQUENCE [LARGE SCALE GENOMIC DNA]</scope>
    <source>
        <strain evidence="1 2">JAM1</strain>
    </source>
</reference>
<evidence type="ECO:0000313" key="1">
    <source>
        <dbReference type="EMBL" id="AFI84655.1"/>
    </source>
</evidence>